<reference evidence="2" key="1">
    <citation type="journal article" date="2020" name="Stud. Mycol.">
        <title>101 Dothideomycetes genomes: a test case for predicting lifestyles and emergence of pathogens.</title>
        <authorList>
            <person name="Haridas S."/>
            <person name="Albert R."/>
            <person name="Binder M."/>
            <person name="Bloem J."/>
            <person name="Labutti K."/>
            <person name="Salamov A."/>
            <person name="Andreopoulos B."/>
            <person name="Baker S."/>
            <person name="Barry K."/>
            <person name="Bills G."/>
            <person name="Bluhm B."/>
            <person name="Cannon C."/>
            <person name="Castanera R."/>
            <person name="Culley D."/>
            <person name="Daum C."/>
            <person name="Ezra D."/>
            <person name="Gonzalez J."/>
            <person name="Henrissat B."/>
            <person name="Kuo A."/>
            <person name="Liang C."/>
            <person name="Lipzen A."/>
            <person name="Lutzoni F."/>
            <person name="Magnuson J."/>
            <person name="Mondo S."/>
            <person name="Nolan M."/>
            <person name="Ohm R."/>
            <person name="Pangilinan J."/>
            <person name="Park H.-J."/>
            <person name="Ramirez L."/>
            <person name="Alfaro M."/>
            <person name="Sun H."/>
            <person name="Tritt A."/>
            <person name="Yoshinaga Y."/>
            <person name="Zwiers L.-H."/>
            <person name="Turgeon B."/>
            <person name="Goodwin S."/>
            <person name="Spatafora J."/>
            <person name="Crous P."/>
            <person name="Grigoriev I."/>
        </authorList>
    </citation>
    <scope>NUCLEOTIDE SEQUENCE</scope>
    <source>
        <strain evidence="2">CBS 690.94</strain>
    </source>
</reference>
<gene>
    <name evidence="2" type="ORF">P171DRAFT_81015</name>
</gene>
<proteinExistence type="predicted"/>
<evidence type="ECO:0000256" key="1">
    <source>
        <dbReference type="SAM" id="MobiDB-lite"/>
    </source>
</evidence>
<evidence type="ECO:0000313" key="3">
    <source>
        <dbReference type="Proteomes" id="UP000799764"/>
    </source>
</evidence>
<protein>
    <submittedName>
        <fullName evidence="2">Uncharacterized protein</fullName>
    </submittedName>
</protein>
<comment type="caution">
    <text evidence="2">The sequence shown here is derived from an EMBL/GenBank/DDBJ whole genome shotgun (WGS) entry which is preliminary data.</text>
</comment>
<name>A0A9P4U830_9PLEO</name>
<evidence type="ECO:0000313" key="2">
    <source>
        <dbReference type="EMBL" id="KAF2441874.1"/>
    </source>
</evidence>
<feature type="region of interest" description="Disordered" evidence="1">
    <location>
        <begin position="96"/>
        <end position="115"/>
    </location>
</feature>
<keyword evidence="3" id="KW-1185">Reference proteome</keyword>
<dbReference type="OrthoDB" id="3786079at2759"/>
<accession>A0A9P4U830</accession>
<feature type="region of interest" description="Disordered" evidence="1">
    <location>
        <begin position="121"/>
        <end position="147"/>
    </location>
</feature>
<dbReference type="AlphaFoldDB" id="A0A9P4U830"/>
<sequence length="266" mass="30095">MGYQMQNPVPNHFTLESDTIKLEPSPIESPLSSLVQTLPARLPSISAWYDDSSNTRRPSTTSLASSWALISEPQSPVDPIGDLSLHERATRRLSQLSGHFPSPYPSPGSTPGPEEHIVMKSKTKAKTRSVRGVTQTSDDASKKDLTSEEVTRMKVKATREQEARLEQSQSLARAWQECLITNPNFIREGVTRDGRRGLRQLKRNNINERIEKPNEVNKDQLTDLNTMCHRQLREINIRQIENHRLRGRYAEASALERELRGVGTHL</sequence>
<organism evidence="2 3">
    <name type="scientific">Karstenula rhodostoma CBS 690.94</name>
    <dbReference type="NCBI Taxonomy" id="1392251"/>
    <lineage>
        <taxon>Eukaryota</taxon>
        <taxon>Fungi</taxon>
        <taxon>Dikarya</taxon>
        <taxon>Ascomycota</taxon>
        <taxon>Pezizomycotina</taxon>
        <taxon>Dothideomycetes</taxon>
        <taxon>Pleosporomycetidae</taxon>
        <taxon>Pleosporales</taxon>
        <taxon>Massarineae</taxon>
        <taxon>Didymosphaeriaceae</taxon>
        <taxon>Karstenula</taxon>
    </lineage>
</organism>
<dbReference type="EMBL" id="MU001505">
    <property type="protein sequence ID" value="KAF2441874.1"/>
    <property type="molecule type" value="Genomic_DNA"/>
</dbReference>
<dbReference type="Proteomes" id="UP000799764">
    <property type="component" value="Unassembled WGS sequence"/>
</dbReference>